<evidence type="ECO:0000313" key="1">
    <source>
        <dbReference type="EMBL" id="CAH1191863.1"/>
    </source>
</evidence>
<protein>
    <recommendedName>
        <fullName evidence="3">Phospholipase C/D domain-containing protein</fullName>
    </recommendedName>
</protein>
<gene>
    <name evidence="1" type="ORF">PAECIP111891_00122</name>
</gene>
<comment type="caution">
    <text evidence="1">The sequence shown here is derived from an EMBL/GenBank/DDBJ whole genome shotgun (WGS) entry which is preliminary data.</text>
</comment>
<accession>A0ABN8FSZ1</accession>
<dbReference type="Proteomes" id="UP000838821">
    <property type="component" value="Unassembled WGS sequence"/>
</dbReference>
<evidence type="ECO:0008006" key="3">
    <source>
        <dbReference type="Google" id="ProtNLM"/>
    </source>
</evidence>
<keyword evidence="2" id="KW-1185">Reference proteome</keyword>
<evidence type="ECO:0000313" key="2">
    <source>
        <dbReference type="Proteomes" id="UP000838821"/>
    </source>
</evidence>
<dbReference type="EMBL" id="CAKMMW010000001">
    <property type="protein sequence ID" value="CAH1191863.1"/>
    <property type="molecule type" value="Genomic_DNA"/>
</dbReference>
<proteinExistence type="predicted"/>
<dbReference type="RefSeq" id="WP_236283977.1">
    <property type="nucleotide sequence ID" value="NZ_CAKMMW010000001.1"/>
</dbReference>
<name>A0ABN8FSZ1_9BACL</name>
<organism evidence="1 2">
    <name type="scientific">Paenibacillus allorhizoplanae</name>
    <dbReference type="NCBI Taxonomy" id="2905648"/>
    <lineage>
        <taxon>Bacteria</taxon>
        <taxon>Bacillati</taxon>
        <taxon>Bacillota</taxon>
        <taxon>Bacilli</taxon>
        <taxon>Bacillales</taxon>
        <taxon>Paenibacillaceae</taxon>
        <taxon>Paenibacillus</taxon>
    </lineage>
</organism>
<sequence length="225" mass="25999">MPWPMVHFSIAEKCFDHDPSPEFLLGSIAPDAIHMRANTTRQDKGRTHLCEDDGTMPNLQTFSDFCKRHITHDDHDTNQFILGYVSHLYADLRWTETVWNDYVDKIKPVIDGLNESIKSRYNIEVCQIDYNLYRNEACSKKIFDSLLKAREYSVPNLLTSEEITQYRVHIIQNLRNEGNEPGIIPIYITDAMVTLFINDTVNELQSLIKAWTNGYEIKARGVGNS</sequence>
<reference evidence="1" key="1">
    <citation type="submission" date="2022-01" db="EMBL/GenBank/DDBJ databases">
        <authorList>
            <person name="Criscuolo A."/>
        </authorList>
    </citation>
    <scope>NUCLEOTIDE SEQUENCE</scope>
    <source>
        <strain evidence="1">CIP111891</strain>
    </source>
</reference>